<name>A0ABD4TGN7_9EURY</name>
<evidence type="ECO:0000259" key="1">
    <source>
        <dbReference type="Pfam" id="PF14285"/>
    </source>
</evidence>
<evidence type="ECO:0000313" key="2">
    <source>
        <dbReference type="EMBL" id="MCM2466251.1"/>
    </source>
</evidence>
<organism evidence="2 3">
    <name type="scientific">Methanoculleus oceani</name>
    <dbReference type="NCBI Taxonomy" id="2184756"/>
    <lineage>
        <taxon>Archaea</taxon>
        <taxon>Methanobacteriati</taxon>
        <taxon>Methanobacteriota</taxon>
        <taxon>Stenosarchaea group</taxon>
        <taxon>Methanomicrobia</taxon>
        <taxon>Methanomicrobiales</taxon>
        <taxon>Methanomicrobiaceae</taxon>
        <taxon>Methanoculleus</taxon>
    </lineage>
</organism>
<feature type="domain" description="DUF4367" evidence="1">
    <location>
        <begin position="260"/>
        <end position="361"/>
    </location>
</feature>
<reference evidence="2 3" key="1">
    <citation type="submission" date="2018-05" db="EMBL/GenBank/DDBJ databases">
        <title>Isolation and characterization of genus Methanoculleus species and their viruses from deep sea marine sediment offshore southwestern Taiwan.</title>
        <authorList>
            <person name="Wei W.-H."/>
            <person name="Chen W.-C."/>
            <person name="Lai M.-C."/>
            <person name="Chen S.-C."/>
        </authorList>
    </citation>
    <scope>NUCLEOTIDE SEQUENCE [LARGE SCALE GENOMIC DNA]</scope>
    <source>
        <strain evidence="2 3">CWC-02</strain>
    </source>
</reference>
<dbReference type="AlphaFoldDB" id="A0ABD4TGN7"/>
<proteinExistence type="predicted"/>
<evidence type="ECO:0000313" key="3">
    <source>
        <dbReference type="Proteomes" id="UP001523230"/>
    </source>
</evidence>
<dbReference type="PANTHER" id="PTHR37507">
    <property type="entry name" value="SPORULATION PROTEIN YDCC"/>
    <property type="match status" value="1"/>
</dbReference>
<sequence>MKYLAIALLLALACTAGCLGTAADPPPADEIAARFVAAEEQATDFSATVAITAGSENVTVRLLRKGPENYRLEYLEPADLAGTIVVSNGTRKWRYDPVTRTALTVAGPYMKAAFSEPQYPGWAEGVRGYMETVAESLAERNASYLGTETVCGRTAYLLEVAGGSRLFEAPTRYREAVHRFTAWIDAETWLLLSVEMYGKDGNLILSAEYTDPSANTGLPDDLFAFDPPTGVEVRPMPTAAITPLFLWSTDDVRRYGAAMPSYLPEGYVFADGTHLPGAYTTLRFTNGSDELEFVQRLYDPYRAEAVLPGTPESVPLSGGREAGYVSADGRDQLRWSAGGYSYRITCGMLGRDELMRVAESVGM</sequence>
<keyword evidence="3" id="KW-1185">Reference proteome</keyword>
<dbReference type="EMBL" id="QFDM01000002">
    <property type="protein sequence ID" value="MCM2466251.1"/>
    <property type="molecule type" value="Genomic_DNA"/>
</dbReference>
<dbReference type="CDD" id="cd16329">
    <property type="entry name" value="LolA_like"/>
    <property type="match status" value="1"/>
</dbReference>
<dbReference type="InterPro" id="IPR025377">
    <property type="entry name" value="DUF4367"/>
</dbReference>
<dbReference type="InterPro" id="IPR052944">
    <property type="entry name" value="Sporulation_related"/>
</dbReference>
<dbReference type="Pfam" id="PF14285">
    <property type="entry name" value="DUF4367"/>
    <property type="match status" value="1"/>
</dbReference>
<dbReference type="InterPro" id="IPR029046">
    <property type="entry name" value="LolA/LolB/LppX"/>
</dbReference>
<protein>
    <recommendedName>
        <fullName evidence="1">DUF4367 domain-containing protein</fullName>
    </recommendedName>
</protein>
<dbReference type="PANTHER" id="PTHR37507:SF2">
    <property type="entry name" value="SPORULATION PROTEIN YDCC"/>
    <property type="match status" value="1"/>
</dbReference>
<dbReference type="Gene3D" id="2.50.20.10">
    <property type="entry name" value="Lipoprotein localisation LolA/LolB/LppX"/>
    <property type="match status" value="1"/>
</dbReference>
<gene>
    <name evidence="2" type="ORF">DIC75_07975</name>
</gene>
<dbReference type="Proteomes" id="UP001523230">
    <property type="component" value="Unassembled WGS sequence"/>
</dbReference>
<accession>A0ABD4TGN7</accession>
<dbReference type="SUPFAM" id="SSF89392">
    <property type="entry name" value="Prokaryotic lipoproteins and lipoprotein localization factors"/>
    <property type="match status" value="1"/>
</dbReference>
<dbReference type="RefSeq" id="WP_250987512.1">
    <property type="nucleotide sequence ID" value="NZ_QFDM01000002.1"/>
</dbReference>
<comment type="caution">
    <text evidence="2">The sequence shown here is derived from an EMBL/GenBank/DDBJ whole genome shotgun (WGS) entry which is preliminary data.</text>
</comment>